<dbReference type="SUPFAM" id="SSF46689">
    <property type="entry name" value="Homeodomain-like"/>
    <property type="match status" value="2"/>
</dbReference>
<dbReference type="PROSITE" id="PS00041">
    <property type="entry name" value="HTH_ARAC_FAMILY_1"/>
    <property type="match status" value="1"/>
</dbReference>
<evidence type="ECO:0000259" key="4">
    <source>
        <dbReference type="PROSITE" id="PS01124"/>
    </source>
</evidence>
<evidence type="ECO:0000256" key="1">
    <source>
        <dbReference type="ARBA" id="ARBA00023015"/>
    </source>
</evidence>
<dbReference type="SMART" id="SM00342">
    <property type="entry name" value="HTH_ARAC"/>
    <property type="match status" value="1"/>
</dbReference>
<dbReference type="PATRIC" id="fig|106592.7.peg.5247"/>
<evidence type="ECO:0000256" key="3">
    <source>
        <dbReference type="ARBA" id="ARBA00023163"/>
    </source>
</evidence>
<dbReference type="InterPro" id="IPR052158">
    <property type="entry name" value="INH-QAR"/>
</dbReference>
<keyword evidence="3" id="KW-0804">Transcription</keyword>
<dbReference type="PANTHER" id="PTHR43130:SF3">
    <property type="entry name" value="HTH-TYPE TRANSCRIPTIONAL REGULATOR RV1931C"/>
    <property type="match status" value="1"/>
</dbReference>
<proteinExistence type="predicted"/>
<dbReference type="Pfam" id="PF12833">
    <property type="entry name" value="HTH_18"/>
    <property type="match status" value="1"/>
</dbReference>
<feature type="domain" description="HTH araC/xylS-type" evidence="4">
    <location>
        <begin position="228"/>
        <end position="326"/>
    </location>
</feature>
<dbReference type="SUPFAM" id="SSF52317">
    <property type="entry name" value="Class I glutamine amidotransferase-like"/>
    <property type="match status" value="1"/>
</dbReference>
<dbReference type="InterPro" id="IPR029062">
    <property type="entry name" value="Class_I_gatase-like"/>
</dbReference>
<evidence type="ECO:0000256" key="2">
    <source>
        <dbReference type="ARBA" id="ARBA00023125"/>
    </source>
</evidence>
<organism evidence="5 6">
    <name type="scientific">Ensifer adhaerens</name>
    <name type="common">Sinorhizobium morelense</name>
    <dbReference type="NCBI Taxonomy" id="106592"/>
    <lineage>
        <taxon>Bacteria</taxon>
        <taxon>Pseudomonadati</taxon>
        <taxon>Pseudomonadota</taxon>
        <taxon>Alphaproteobacteria</taxon>
        <taxon>Hyphomicrobiales</taxon>
        <taxon>Rhizobiaceae</taxon>
        <taxon>Sinorhizobium/Ensifer group</taxon>
        <taxon>Ensifer</taxon>
    </lineage>
</organism>
<dbReference type="PROSITE" id="PS01124">
    <property type="entry name" value="HTH_ARAC_FAMILY_2"/>
    <property type="match status" value="1"/>
</dbReference>
<dbReference type="Gene3D" id="3.40.50.880">
    <property type="match status" value="1"/>
</dbReference>
<protein>
    <submittedName>
        <fullName evidence="5">AraC family transcriptional regulator</fullName>
    </submittedName>
</protein>
<sequence>MGAEVTKPLESEPAEIGIVVYPRALKSAVHGLTDMFQVAGMQATEQGGANAPRIRITHWQLQEDGSVERTLDTHPGPSSGLVALILPPTLAELPVGGRMGQLPAFVREQHAGGTTICSVCGGAYLLAESGLAAGRTITTHWSHQDLIADRYRDVRIDTDKLLIDEGDIITAGGMMAWIDLGLKLVDRFLGTNVMLATARFMIIDPGAREQSYYSVFAPKLDHGDSTILKIQHWLHGANTKGVTLQMMAERAGLGDRTFLRRFQKATGFNPTEYCQRLRIAKSRDLLERSHLSIEQVAWQSGYDDTNAYRKIFRKILGLSPREYRLRFSVSDGTRRPAMAGLASAVPA</sequence>
<dbReference type="Pfam" id="PF01965">
    <property type="entry name" value="DJ-1_PfpI"/>
    <property type="match status" value="1"/>
</dbReference>
<name>A0A0L8BFV0_ENSAD</name>
<dbReference type="AlphaFoldDB" id="A0A0L8BFV0"/>
<dbReference type="InterPro" id="IPR018062">
    <property type="entry name" value="HTH_AraC-typ_CS"/>
</dbReference>
<dbReference type="GO" id="GO:0043565">
    <property type="term" value="F:sequence-specific DNA binding"/>
    <property type="evidence" value="ECO:0007669"/>
    <property type="project" value="InterPro"/>
</dbReference>
<dbReference type="Proteomes" id="UP000037425">
    <property type="component" value="Unassembled WGS sequence"/>
</dbReference>
<dbReference type="EMBL" id="LGAP01000035">
    <property type="protein sequence ID" value="KOF13556.1"/>
    <property type="molecule type" value="Genomic_DNA"/>
</dbReference>
<keyword evidence="2" id="KW-0238">DNA-binding</keyword>
<reference evidence="6" key="1">
    <citation type="submission" date="2015-07" db="EMBL/GenBank/DDBJ databases">
        <title>Whole genome sequence of an Ensifer adhaerens strain isolated from a cave pool in the Wind Cave National Park.</title>
        <authorList>
            <person name="Eng W.W.H."/>
            <person name="Gan H.M."/>
            <person name="Barton H.A."/>
            <person name="Savka M.A."/>
        </authorList>
    </citation>
    <scope>NUCLEOTIDE SEQUENCE [LARGE SCALE GENOMIC DNA]</scope>
    <source>
        <strain evidence="6">SD006</strain>
    </source>
</reference>
<evidence type="ECO:0000313" key="5">
    <source>
        <dbReference type="EMBL" id="KOF13556.1"/>
    </source>
</evidence>
<dbReference type="Gene3D" id="1.10.10.60">
    <property type="entry name" value="Homeodomain-like"/>
    <property type="match status" value="2"/>
</dbReference>
<dbReference type="InterPro" id="IPR018060">
    <property type="entry name" value="HTH_AraC"/>
</dbReference>
<gene>
    <name evidence="5" type="ORF">AC244_30390</name>
</gene>
<dbReference type="OrthoDB" id="186587at2"/>
<dbReference type="GO" id="GO:0003700">
    <property type="term" value="F:DNA-binding transcription factor activity"/>
    <property type="evidence" value="ECO:0007669"/>
    <property type="project" value="InterPro"/>
</dbReference>
<evidence type="ECO:0000313" key="6">
    <source>
        <dbReference type="Proteomes" id="UP000037425"/>
    </source>
</evidence>
<dbReference type="InterPro" id="IPR009057">
    <property type="entry name" value="Homeodomain-like_sf"/>
</dbReference>
<keyword evidence="1" id="KW-0805">Transcription regulation</keyword>
<accession>A0A0L8BFV0</accession>
<dbReference type="InterPro" id="IPR002818">
    <property type="entry name" value="DJ-1/PfpI"/>
</dbReference>
<dbReference type="PANTHER" id="PTHR43130">
    <property type="entry name" value="ARAC-FAMILY TRANSCRIPTIONAL REGULATOR"/>
    <property type="match status" value="1"/>
</dbReference>
<comment type="caution">
    <text evidence="5">The sequence shown here is derived from an EMBL/GenBank/DDBJ whole genome shotgun (WGS) entry which is preliminary data.</text>
</comment>